<reference evidence="3" key="1">
    <citation type="submission" date="2021-01" db="EMBL/GenBank/DDBJ databases">
        <authorList>
            <person name="Corre E."/>
            <person name="Pelletier E."/>
            <person name="Niang G."/>
            <person name="Scheremetjew M."/>
            <person name="Finn R."/>
            <person name="Kale V."/>
            <person name="Holt S."/>
            <person name="Cochrane G."/>
            <person name="Meng A."/>
            <person name="Brown T."/>
            <person name="Cohen L."/>
        </authorList>
    </citation>
    <scope>NUCLEOTIDE SEQUENCE</scope>
    <source>
        <strain evidence="3">Isolate 1302-5</strain>
    </source>
</reference>
<feature type="region of interest" description="Disordered" evidence="1">
    <location>
        <begin position="137"/>
        <end position="213"/>
    </location>
</feature>
<evidence type="ECO:0000313" key="3">
    <source>
        <dbReference type="EMBL" id="CAE2259305.1"/>
    </source>
</evidence>
<gene>
    <name evidence="3" type="ORF">OAUR00152_LOCUS25893</name>
</gene>
<dbReference type="Gene3D" id="2.60.40.150">
    <property type="entry name" value="C2 domain"/>
    <property type="match status" value="1"/>
</dbReference>
<dbReference type="EMBL" id="HBKQ01037511">
    <property type="protein sequence ID" value="CAE2259305.1"/>
    <property type="molecule type" value="Transcribed_RNA"/>
</dbReference>
<feature type="compositionally biased region" description="Basic residues" evidence="1">
    <location>
        <begin position="737"/>
        <end position="746"/>
    </location>
</feature>
<dbReference type="SMART" id="SM00239">
    <property type="entry name" value="C2"/>
    <property type="match status" value="1"/>
</dbReference>
<feature type="compositionally biased region" description="Polar residues" evidence="1">
    <location>
        <begin position="716"/>
        <end position="727"/>
    </location>
</feature>
<feature type="compositionally biased region" description="Basic residues" evidence="1">
    <location>
        <begin position="314"/>
        <end position="333"/>
    </location>
</feature>
<name>A0A7S4JCK3_9STRA</name>
<organism evidence="3">
    <name type="scientific">Odontella aurita</name>
    <dbReference type="NCBI Taxonomy" id="265563"/>
    <lineage>
        <taxon>Eukaryota</taxon>
        <taxon>Sar</taxon>
        <taxon>Stramenopiles</taxon>
        <taxon>Ochrophyta</taxon>
        <taxon>Bacillariophyta</taxon>
        <taxon>Mediophyceae</taxon>
        <taxon>Biddulphiophycidae</taxon>
        <taxon>Eupodiscales</taxon>
        <taxon>Odontellaceae</taxon>
        <taxon>Odontella</taxon>
    </lineage>
</organism>
<evidence type="ECO:0000256" key="1">
    <source>
        <dbReference type="SAM" id="MobiDB-lite"/>
    </source>
</evidence>
<dbReference type="InterPro" id="IPR000008">
    <property type="entry name" value="C2_dom"/>
</dbReference>
<feature type="region of interest" description="Disordered" evidence="1">
    <location>
        <begin position="899"/>
        <end position="922"/>
    </location>
</feature>
<dbReference type="PROSITE" id="PS50004">
    <property type="entry name" value="C2"/>
    <property type="match status" value="1"/>
</dbReference>
<dbReference type="AlphaFoldDB" id="A0A7S4JCK3"/>
<feature type="region of interest" description="Disordered" evidence="1">
    <location>
        <begin position="476"/>
        <end position="509"/>
    </location>
</feature>
<protein>
    <recommendedName>
        <fullName evidence="2">C2 domain-containing protein</fullName>
    </recommendedName>
</protein>
<evidence type="ECO:0000259" key="2">
    <source>
        <dbReference type="PROSITE" id="PS50004"/>
    </source>
</evidence>
<feature type="compositionally biased region" description="Low complexity" evidence="1">
    <location>
        <begin position="386"/>
        <end position="395"/>
    </location>
</feature>
<feature type="compositionally biased region" description="Polar residues" evidence="1">
    <location>
        <begin position="493"/>
        <end position="509"/>
    </location>
</feature>
<dbReference type="CDD" id="cd00030">
    <property type="entry name" value="C2"/>
    <property type="match status" value="1"/>
</dbReference>
<dbReference type="InterPro" id="IPR035892">
    <property type="entry name" value="C2_domain_sf"/>
</dbReference>
<dbReference type="Pfam" id="PF00168">
    <property type="entry name" value="C2"/>
    <property type="match status" value="2"/>
</dbReference>
<accession>A0A7S4JCK3</accession>
<sequence length="1042" mass="109342">MTAASSPRSPAVSEHSWQSLSPPTSPRDQGVEIPFPSLDSPPHVDGGDESSLTDGEPASLEPRAATIPGSPDEQDLGLPPLPPKRRSILASLPPAPAPPPPKPKPAPPPPPEPTVPSRDYAALHDKLINALFDEARADSAAAKAAADGGRPKVVDTTPNKAPKAQSKSSLGSGGDRSGAGKSFIKRRHQSLHGHSPAAGTPATPPQGDHSHRGVRGSMLMSLVHHSSGSHHHHGTPRQDESGRNAMPLTPVREGYRSPMPPSTPDGFGPLLTTAPPPPPLAGNSNSYFSLDQAPFPAPPTEAFQANATPSSALRRGKSKRRRGTVRFGRSLRRNQHERAAIAASVAAERREEATASAPPSPGPPPAVAGTASFDTVRVTNVSERNASAPGGSLPLPSSPSPSRSKYVRKSIFGRSRINRKSVTNMDDLPSPAAGAGDSSVGTAETPTHSVSGEGGRGGLMNSVLRLTPLRSVKRLDYHSTGTSGGGASLGSKESLSVNGESSVTAGSVGSSMTCTGDAAGDGNSTAAYPKEGSAASYLDPGCQLQKDSRKGIEPVGSAVAVTGRDASLRKFREKVDILAEVESGNAGGGGVSRAKLKRKDASLVTARGLPEGILETRSTIGVKMGLLSMKYGILLWWNVGTGLVEMAVLRKMCHDGFLTQFPPLSDDGAERVRKIAEGILRDEARAAWVARQAHREGADAPQTPLLDIPGALPMSSRSAFGQRSSPSVKLPAGRSVRQSRRGKPRMHPAQPVLPGEVGEEITASLYFRTAVACGGAEDILDDVDGAEEKHAVEGEEGAGPGTEVALLLPPYRIPRSATFPRPTLSVTVLRARGLRARTSRGRSCSVSPYVQLSLGEHEHCTKAVRRTANPTWEGRTGANNSCVLECPAVERGRRGSGMWGAYGRGGDTSGEGEAGAAAKTTETDDTHLRVEVLDRRRFGKKDRVLGVVFVPLASVEPQRDHPGEVDEDSPQGDAEIASDFAGSSMLSGNGNGEPTEVTIPCRMIQCEDAPYGCVTLSLIHRNEYECWLQDEIKARKAESGRL</sequence>
<dbReference type="SUPFAM" id="SSF49562">
    <property type="entry name" value="C2 domain (Calcium/lipid-binding domain, CaLB)"/>
    <property type="match status" value="1"/>
</dbReference>
<feature type="compositionally biased region" description="Polar residues" evidence="1">
    <location>
        <begin position="439"/>
        <end position="450"/>
    </location>
</feature>
<feature type="region of interest" description="Disordered" evidence="1">
    <location>
        <begin position="1"/>
        <end position="122"/>
    </location>
</feature>
<feature type="region of interest" description="Disordered" evidence="1">
    <location>
        <begin position="716"/>
        <end position="753"/>
    </location>
</feature>
<proteinExistence type="predicted"/>
<feature type="region of interest" description="Disordered" evidence="1">
    <location>
        <begin position="225"/>
        <end position="459"/>
    </location>
</feature>
<feature type="compositionally biased region" description="Pro residues" evidence="1">
    <location>
        <begin position="93"/>
        <end position="114"/>
    </location>
</feature>
<feature type="compositionally biased region" description="Gly residues" evidence="1">
    <location>
        <begin position="899"/>
        <end position="913"/>
    </location>
</feature>
<feature type="compositionally biased region" description="Low complexity" evidence="1">
    <location>
        <begin position="138"/>
        <end position="147"/>
    </location>
</feature>
<feature type="domain" description="C2" evidence="2">
    <location>
        <begin position="809"/>
        <end position="965"/>
    </location>
</feature>